<dbReference type="Proteomes" id="UP001183794">
    <property type="component" value="Unassembled WGS sequence"/>
</dbReference>
<reference evidence="1 2" key="1">
    <citation type="submission" date="2023-07" db="EMBL/GenBank/DDBJ databases">
        <title>Sequencing the genomes of 1000 actinobacteria strains.</title>
        <authorList>
            <person name="Klenk H.-P."/>
        </authorList>
    </citation>
    <scope>NUCLEOTIDE SEQUENCE [LARGE SCALE GENOMIC DNA]</scope>
    <source>
        <strain evidence="1 2">DSM 22966</strain>
    </source>
</reference>
<evidence type="ECO:0000313" key="2">
    <source>
        <dbReference type="Proteomes" id="UP001183794"/>
    </source>
</evidence>
<evidence type="ECO:0000313" key="1">
    <source>
        <dbReference type="EMBL" id="MDR7347787.1"/>
    </source>
</evidence>
<accession>A0ABU2B2F4</accession>
<keyword evidence="2" id="KW-1185">Reference proteome</keyword>
<protein>
    <submittedName>
        <fullName evidence="1">Uncharacterized protein</fullName>
    </submittedName>
</protein>
<gene>
    <name evidence="1" type="ORF">J2S62_002044</name>
</gene>
<comment type="caution">
    <text evidence="1">The sequence shown here is derived from an EMBL/GenBank/DDBJ whole genome shotgun (WGS) entry which is preliminary data.</text>
</comment>
<proteinExistence type="predicted"/>
<sequence>MTSLPTTMAAVVVTGHGGLEKLEYRTDITITLGDRLTSRRGSLAVDT</sequence>
<dbReference type="EMBL" id="JAVDYJ010000001">
    <property type="protein sequence ID" value="MDR7347787.1"/>
    <property type="molecule type" value="Genomic_DNA"/>
</dbReference>
<organism evidence="1 2">
    <name type="scientific">Enteractinococcus fodinae</name>
    <dbReference type="NCBI Taxonomy" id="684663"/>
    <lineage>
        <taxon>Bacteria</taxon>
        <taxon>Bacillati</taxon>
        <taxon>Actinomycetota</taxon>
        <taxon>Actinomycetes</taxon>
        <taxon>Micrococcales</taxon>
        <taxon>Micrococcaceae</taxon>
    </lineage>
</organism>
<dbReference type="RefSeq" id="WP_310174388.1">
    <property type="nucleotide sequence ID" value="NZ_BAABHE010000002.1"/>
</dbReference>
<name>A0ABU2B2F4_9MICC</name>